<dbReference type="AlphaFoldDB" id="A0A0F9NK77"/>
<protein>
    <submittedName>
        <fullName evidence="1">Uncharacterized protein</fullName>
    </submittedName>
</protein>
<comment type="caution">
    <text evidence="1">The sequence shown here is derived from an EMBL/GenBank/DDBJ whole genome shotgun (WGS) entry which is preliminary data.</text>
</comment>
<proteinExistence type="predicted"/>
<gene>
    <name evidence="1" type="ORF">LCGC14_0940220</name>
</gene>
<sequence>MEKINMPSGDLADLEGKPEAYKLLVQLVSNQNEIIEFIQGLDSGFKDVVKKVLKI</sequence>
<accession>A0A0F9NK77</accession>
<dbReference type="EMBL" id="LAZR01003284">
    <property type="protein sequence ID" value="KKN19970.1"/>
    <property type="molecule type" value="Genomic_DNA"/>
</dbReference>
<evidence type="ECO:0000313" key="1">
    <source>
        <dbReference type="EMBL" id="KKN19970.1"/>
    </source>
</evidence>
<organism evidence="1">
    <name type="scientific">marine sediment metagenome</name>
    <dbReference type="NCBI Taxonomy" id="412755"/>
    <lineage>
        <taxon>unclassified sequences</taxon>
        <taxon>metagenomes</taxon>
        <taxon>ecological metagenomes</taxon>
    </lineage>
</organism>
<name>A0A0F9NK77_9ZZZZ</name>
<reference evidence="1" key="1">
    <citation type="journal article" date="2015" name="Nature">
        <title>Complex archaea that bridge the gap between prokaryotes and eukaryotes.</title>
        <authorList>
            <person name="Spang A."/>
            <person name="Saw J.H."/>
            <person name="Jorgensen S.L."/>
            <person name="Zaremba-Niedzwiedzka K."/>
            <person name="Martijn J."/>
            <person name="Lind A.E."/>
            <person name="van Eijk R."/>
            <person name="Schleper C."/>
            <person name="Guy L."/>
            <person name="Ettema T.J."/>
        </authorList>
    </citation>
    <scope>NUCLEOTIDE SEQUENCE</scope>
</reference>